<protein>
    <submittedName>
        <fullName evidence="2">Uncharacterized protein</fullName>
    </submittedName>
</protein>
<feature type="compositionally biased region" description="Low complexity" evidence="1">
    <location>
        <begin position="32"/>
        <end position="41"/>
    </location>
</feature>
<name>A0A438DQF9_VITVI</name>
<feature type="compositionally biased region" description="Pro residues" evidence="1">
    <location>
        <begin position="42"/>
        <end position="53"/>
    </location>
</feature>
<organism evidence="2 4">
    <name type="scientific">Vitis vinifera</name>
    <name type="common">Grape</name>
    <dbReference type="NCBI Taxonomy" id="29760"/>
    <lineage>
        <taxon>Eukaryota</taxon>
        <taxon>Viridiplantae</taxon>
        <taxon>Streptophyta</taxon>
        <taxon>Embryophyta</taxon>
        <taxon>Tracheophyta</taxon>
        <taxon>Spermatophyta</taxon>
        <taxon>Magnoliopsida</taxon>
        <taxon>eudicotyledons</taxon>
        <taxon>Gunneridae</taxon>
        <taxon>Pentapetalae</taxon>
        <taxon>rosids</taxon>
        <taxon>Vitales</taxon>
        <taxon>Vitaceae</taxon>
        <taxon>Viteae</taxon>
        <taxon>Vitis</taxon>
    </lineage>
</organism>
<proteinExistence type="predicted"/>
<feature type="compositionally biased region" description="Pro residues" evidence="1">
    <location>
        <begin position="22"/>
        <end position="31"/>
    </location>
</feature>
<feature type="compositionally biased region" description="Low complexity" evidence="1">
    <location>
        <begin position="54"/>
        <end position="82"/>
    </location>
</feature>
<evidence type="ECO:0000313" key="4">
    <source>
        <dbReference type="Proteomes" id="UP000288805"/>
    </source>
</evidence>
<dbReference type="EMBL" id="QGNW01001530">
    <property type="protein sequence ID" value="RVW37696.1"/>
    <property type="molecule type" value="Genomic_DNA"/>
</dbReference>
<comment type="caution">
    <text evidence="2">The sequence shown here is derived from an EMBL/GenBank/DDBJ whole genome shotgun (WGS) entry which is preliminary data.</text>
</comment>
<dbReference type="AlphaFoldDB" id="A0A438DQF9"/>
<dbReference type="Proteomes" id="UP000288805">
    <property type="component" value="Unassembled WGS sequence"/>
</dbReference>
<reference evidence="2 4" key="1">
    <citation type="journal article" date="2018" name="PLoS Genet.">
        <title>Population sequencing reveals clonal diversity and ancestral inbreeding in the grapevine cultivar Chardonnay.</title>
        <authorList>
            <person name="Roach M.J."/>
            <person name="Johnson D.L."/>
            <person name="Bohlmann J."/>
            <person name="van Vuuren H.J."/>
            <person name="Jones S.J."/>
            <person name="Pretorius I.S."/>
            <person name="Schmidt S.A."/>
            <person name="Borneman A.R."/>
        </authorList>
    </citation>
    <scope>NUCLEOTIDE SEQUENCE [LARGE SCALE GENOMIC DNA]</scope>
    <source>
        <strain evidence="4">cv. Chardonnay</strain>
        <strain evidence="2">I10V1</strain>
        <tissue evidence="2">Leaf</tissue>
    </source>
</reference>
<gene>
    <name evidence="3" type="ORF">CK203_028721</name>
    <name evidence="2" type="ORF">CK203_109483</name>
</gene>
<sequence>MANRPLQSRSWLILGSMRPAQAQPPTPPPIFRPRFGQTFRPTTPPQQPLPQPPTASTAAPPFQVGNVSSVPSNPSQNTTPPSEKIKPPSPSPSSLTLPPAHVKSTPDPIEQNIMLVRTPPPDDTWHGFSSGLPPSGFPQEYMWRVSPIRTPSRRGT</sequence>
<accession>A0A438DQF9</accession>
<feature type="compositionally biased region" description="Polar residues" evidence="1">
    <location>
        <begin position="1"/>
        <end position="10"/>
    </location>
</feature>
<evidence type="ECO:0000313" key="3">
    <source>
        <dbReference type="EMBL" id="RVW95511.1"/>
    </source>
</evidence>
<evidence type="ECO:0000256" key="1">
    <source>
        <dbReference type="SAM" id="MobiDB-lite"/>
    </source>
</evidence>
<evidence type="ECO:0000313" key="2">
    <source>
        <dbReference type="EMBL" id="RVW37696.1"/>
    </source>
</evidence>
<dbReference type="EMBL" id="QGNW01000114">
    <property type="protein sequence ID" value="RVW95511.1"/>
    <property type="molecule type" value="Genomic_DNA"/>
</dbReference>
<feature type="region of interest" description="Disordered" evidence="1">
    <location>
        <begin position="1"/>
        <end position="136"/>
    </location>
</feature>